<protein>
    <submittedName>
        <fullName evidence="2">Uncharacterized protein</fullName>
    </submittedName>
</protein>
<gene>
    <name evidence="2" type="ORF">BDW47DRAFT_99911</name>
</gene>
<accession>A0A2I2FL37</accession>
<dbReference type="STRING" id="41067.A0A2I2FL37"/>
<reference evidence="2 3" key="1">
    <citation type="submission" date="2017-12" db="EMBL/GenBank/DDBJ databases">
        <authorList>
            <consortium name="DOE Joint Genome Institute"/>
            <person name="Haridas S."/>
            <person name="Kjaerbolling I."/>
            <person name="Vesth T.C."/>
            <person name="Frisvad J.C."/>
            <person name="Nybo J.L."/>
            <person name="Theobald S."/>
            <person name="Kuo A."/>
            <person name="Bowyer P."/>
            <person name="Matsuda Y."/>
            <person name="Mondo S."/>
            <person name="Lyhne E.K."/>
            <person name="Kogle M.E."/>
            <person name="Clum A."/>
            <person name="Lipzen A."/>
            <person name="Salamov A."/>
            <person name="Ngan C.Y."/>
            <person name="Daum C."/>
            <person name="Chiniquy J."/>
            <person name="Barry K."/>
            <person name="LaButti K."/>
            <person name="Simmons B.A."/>
            <person name="Magnuson J.K."/>
            <person name="Mortensen U.H."/>
            <person name="Larsen T.O."/>
            <person name="Grigoriev I.V."/>
            <person name="Baker S.E."/>
            <person name="Andersen M.R."/>
            <person name="Nordberg H.P."/>
            <person name="Cantor M.N."/>
            <person name="Hua S.X."/>
        </authorList>
    </citation>
    <scope>NUCLEOTIDE SEQUENCE [LARGE SCALE GENOMIC DNA]</scope>
    <source>
        <strain evidence="2 3">CBS 102.13</strain>
    </source>
</reference>
<dbReference type="PANTHER" id="PTHR37849:SF1">
    <property type="entry name" value="YALI0E11605P"/>
    <property type="match status" value="1"/>
</dbReference>
<name>A0A2I2FL37_ASPCN</name>
<feature type="transmembrane region" description="Helical" evidence="1">
    <location>
        <begin position="58"/>
        <end position="76"/>
    </location>
</feature>
<dbReference type="Proteomes" id="UP000234585">
    <property type="component" value="Unassembled WGS sequence"/>
</dbReference>
<dbReference type="AlphaFoldDB" id="A0A2I2FL37"/>
<evidence type="ECO:0000313" key="3">
    <source>
        <dbReference type="Proteomes" id="UP000234585"/>
    </source>
</evidence>
<evidence type="ECO:0000313" key="2">
    <source>
        <dbReference type="EMBL" id="PLB41314.1"/>
    </source>
</evidence>
<keyword evidence="3" id="KW-1185">Reference proteome</keyword>
<dbReference type="PANTHER" id="PTHR37849">
    <property type="entry name" value="YALI0E11605P"/>
    <property type="match status" value="1"/>
</dbReference>
<dbReference type="RefSeq" id="XP_024675326.1">
    <property type="nucleotide sequence ID" value="XM_024820961.1"/>
</dbReference>
<evidence type="ECO:0000256" key="1">
    <source>
        <dbReference type="SAM" id="Phobius"/>
    </source>
</evidence>
<dbReference type="EMBL" id="KZ559121">
    <property type="protein sequence ID" value="PLB41314.1"/>
    <property type="molecule type" value="Genomic_DNA"/>
</dbReference>
<dbReference type="GeneID" id="36528121"/>
<keyword evidence="1" id="KW-1133">Transmembrane helix</keyword>
<dbReference type="OrthoDB" id="5331396at2759"/>
<keyword evidence="1" id="KW-0812">Transmembrane</keyword>
<organism evidence="2 3">
    <name type="scientific">Aspergillus candidus</name>
    <dbReference type="NCBI Taxonomy" id="41067"/>
    <lineage>
        <taxon>Eukaryota</taxon>
        <taxon>Fungi</taxon>
        <taxon>Dikarya</taxon>
        <taxon>Ascomycota</taxon>
        <taxon>Pezizomycotina</taxon>
        <taxon>Eurotiomycetes</taxon>
        <taxon>Eurotiomycetidae</taxon>
        <taxon>Eurotiales</taxon>
        <taxon>Aspergillaceae</taxon>
        <taxon>Aspergillus</taxon>
        <taxon>Aspergillus subgen. Circumdati</taxon>
    </lineage>
</organism>
<sequence length="118" mass="12850">MNVSRVMMLPGVRVAASRRVLPSFSPMRRSFSTSLPTRDVASSALPAKKPVGAFRGGLFGFLAGTVAASAAVYYYILGEYRVSNEMLSEDIDALQSATLKLQTYIGELETKVDQLKKK</sequence>
<proteinExistence type="predicted"/>
<keyword evidence="1" id="KW-0472">Membrane</keyword>